<feature type="compositionally biased region" description="Acidic residues" evidence="8">
    <location>
        <begin position="21"/>
        <end position="30"/>
    </location>
</feature>
<dbReference type="PANTHER" id="PTHR10880">
    <property type="entry name" value="MORTALITY FACTOR 4-LIKE PROTEIN"/>
    <property type="match status" value="1"/>
</dbReference>
<evidence type="ECO:0000256" key="8">
    <source>
        <dbReference type="SAM" id="MobiDB-lite"/>
    </source>
</evidence>
<evidence type="ECO:0000256" key="5">
    <source>
        <dbReference type="ARBA" id="ARBA00023015"/>
    </source>
</evidence>
<evidence type="ECO:0000256" key="6">
    <source>
        <dbReference type="ARBA" id="ARBA00023163"/>
    </source>
</evidence>
<keyword evidence="7" id="KW-0539">Nucleus</keyword>
<dbReference type="InterPro" id="IPR038217">
    <property type="entry name" value="MRG_C_sf"/>
</dbReference>
<accession>A0A9N8VZI7</accession>
<dbReference type="GO" id="GO:0005634">
    <property type="term" value="C:nucleus"/>
    <property type="evidence" value="ECO:0007669"/>
    <property type="project" value="UniProtKB-SubCell"/>
</dbReference>
<dbReference type="Pfam" id="PF05712">
    <property type="entry name" value="MRG"/>
    <property type="match status" value="1"/>
</dbReference>
<evidence type="ECO:0000256" key="3">
    <source>
        <dbReference type="ARBA" id="ARBA00018505"/>
    </source>
</evidence>
<feature type="domain" description="MRG" evidence="9">
    <location>
        <begin position="150"/>
        <end position="366"/>
    </location>
</feature>
<dbReference type="GO" id="GO:0006355">
    <property type="term" value="P:regulation of DNA-templated transcription"/>
    <property type="evidence" value="ECO:0007669"/>
    <property type="project" value="InterPro"/>
</dbReference>
<keyword evidence="6" id="KW-0804">Transcription</keyword>
<feature type="region of interest" description="Disordered" evidence="8">
    <location>
        <begin position="1"/>
        <end position="34"/>
    </location>
</feature>
<dbReference type="InterPro" id="IPR026541">
    <property type="entry name" value="MRG_dom"/>
</dbReference>
<dbReference type="Gene3D" id="2.30.30.140">
    <property type="match status" value="1"/>
</dbReference>
<evidence type="ECO:0000256" key="1">
    <source>
        <dbReference type="ARBA" id="ARBA00004123"/>
    </source>
</evidence>
<dbReference type="PROSITE" id="PS51640">
    <property type="entry name" value="MRG"/>
    <property type="match status" value="1"/>
</dbReference>
<dbReference type="GO" id="GO:0000123">
    <property type="term" value="C:histone acetyltransferase complex"/>
    <property type="evidence" value="ECO:0007669"/>
    <property type="project" value="TreeGrafter"/>
</dbReference>
<organism evidence="11 12">
    <name type="scientific">Paraglomus brasilianum</name>
    <dbReference type="NCBI Taxonomy" id="144538"/>
    <lineage>
        <taxon>Eukaryota</taxon>
        <taxon>Fungi</taxon>
        <taxon>Fungi incertae sedis</taxon>
        <taxon>Mucoromycota</taxon>
        <taxon>Glomeromycotina</taxon>
        <taxon>Glomeromycetes</taxon>
        <taxon>Paraglomerales</taxon>
        <taxon>Paraglomeraceae</taxon>
        <taxon>Paraglomus</taxon>
    </lineage>
</organism>
<dbReference type="SUPFAM" id="SSF54160">
    <property type="entry name" value="Chromo domain-like"/>
    <property type="match status" value="1"/>
</dbReference>
<dbReference type="AlphaFoldDB" id="A0A9N8VZI7"/>
<evidence type="ECO:0000313" key="12">
    <source>
        <dbReference type="Proteomes" id="UP000789739"/>
    </source>
</evidence>
<proteinExistence type="inferred from homology"/>
<comment type="similarity">
    <text evidence="2">Belongs to the MRG family.</text>
</comment>
<dbReference type="Pfam" id="PF22732">
    <property type="entry name" value="MSL3_chromo-like"/>
    <property type="match status" value="1"/>
</dbReference>
<evidence type="ECO:0000259" key="10">
    <source>
        <dbReference type="Pfam" id="PF22732"/>
    </source>
</evidence>
<evidence type="ECO:0000256" key="7">
    <source>
        <dbReference type="ARBA" id="ARBA00023242"/>
    </source>
</evidence>
<keyword evidence="5" id="KW-0805">Transcription regulation</keyword>
<dbReference type="GO" id="GO:0006325">
    <property type="term" value="P:chromatin organization"/>
    <property type="evidence" value="ECO:0007669"/>
    <property type="project" value="UniProtKB-KW"/>
</dbReference>
<protein>
    <recommendedName>
        <fullName evidence="3">Chromatin modification-related protein EAF3</fullName>
    </recommendedName>
</protein>
<name>A0A9N8VZI7_9GLOM</name>
<sequence length="378" mass="44446">MDESYDVFDDDMSDLSSSGLEDSEQSDYEENNATRHAQLSFKKDDRVLCYHGPMLYDATITDIRAISDDSDGDGPQYKVHYTGWNSKWDEWVSEGRLLRLNKDNKAVQQKLKIELMAKENINAELLDESSSEIYESEYEDDEGEDYYDDDYPDEEWRLLLETSSHTKTKLLDDWEYITLRFQLIKMPRLPTVDNILADYLEYRLDMEEEEIKNGRKEMTDASIIDESANSAVKHEVPDQNVMMSVDSDLNNDKDDTTAVKTITIEELWEQRISELRSLFNVALGRQLLYRFERYQFAMLCENHPDSEFSSLYGAEHLLRLLVMFPSLIERSGMSEEQDDLTRDFISDLVTFIENNNDKYLSTQYENATPEYIRFTWEY</sequence>
<evidence type="ECO:0000256" key="2">
    <source>
        <dbReference type="ARBA" id="ARBA00009093"/>
    </source>
</evidence>
<dbReference type="InterPro" id="IPR016197">
    <property type="entry name" value="Chromo-like_dom_sf"/>
</dbReference>
<dbReference type="EMBL" id="CAJVPI010000066">
    <property type="protein sequence ID" value="CAG8471830.1"/>
    <property type="molecule type" value="Genomic_DNA"/>
</dbReference>
<dbReference type="Proteomes" id="UP000789739">
    <property type="component" value="Unassembled WGS sequence"/>
</dbReference>
<keyword evidence="4" id="KW-0156">Chromatin regulator</keyword>
<comment type="caution">
    <text evidence="11">The sequence shown here is derived from an EMBL/GenBank/DDBJ whole genome shotgun (WGS) entry which is preliminary data.</text>
</comment>
<feature type="compositionally biased region" description="Acidic residues" evidence="8">
    <location>
        <begin position="1"/>
        <end position="13"/>
    </location>
</feature>
<dbReference type="Gene3D" id="1.10.274.30">
    <property type="entry name" value="MRG domain"/>
    <property type="match status" value="1"/>
</dbReference>
<dbReference type="OrthoDB" id="124855at2759"/>
<evidence type="ECO:0000313" key="11">
    <source>
        <dbReference type="EMBL" id="CAG8471830.1"/>
    </source>
</evidence>
<gene>
    <name evidence="11" type="ORF">PBRASI_LOCUS1110</name>
</gene>
<dbReference type="InterPro" id="IPR008676">
    <property type="entry name" value="MRG"/>
</dbReference>
<dbReference type="PIRSF" id="PIRSF038133">
    <property type="entry name" value="HAT_Nua4_EAF3/MRG15"/>
    <property type="match status" value="1"/>
</dbReference>
<dbReference type="InterPro" id="IPR053820">
    <property type="entry name" value="MSL3_chromo-like"/>
</dbReference>
<feature type="domain" description="MSL3 chromodomain-like" evidence="10">
    <location>
        <begin position="41"/>
        <end position="112"/>
    </location>
</feature>
<reference evidence="11" key="1">
    <citation type="submission" date="2021-06" db="EMBL/GenBank/DDBJ databases">
        <authorList>
            <person name="Kallberg Y."/>
            <person name="Tangrot J."/>
            <person name="Rosling A."/>
        </authorList>
    </citation>
    <scope>NUCLEOTIDE SEQUENCE</scope>
    <source>
        <strain evidence="11">BR232B</strain>
    </source>
</reference>
<keyword evidence="12" id="KW-1185">Reference proteome</keyword>
<evidence type="ECO:0000259" key="9">
    <source>
        <dbReference type="Pfam" id="PF05712"/>
    </source>
</evidence>
<comment type="subcellular location">
    <subcellularLocation>
        <location evidence="1">Nucleus</location>
    </subcellularLocation>
</comment>
<dbReference type="PANTHER" id="PTHR10880:SF15">
    <property type="entry name" value="MSL COMPLEX SUBUNIT 3"/>
    <property type="match status" value="1"/>
</dbReference>
<evidence type="ECO:0000256" key="4">
    <source>
        <dbReference type="ARBA" id="ARBA00022853"/>
    </source>
</evidence>